<evidence type="ECO:0000313" key="3">
    <source>
        <dbReference type="Proteomes" id="UP000012073"/>
    </source>
</evidence>
<dbReference type="GeneID" id="17320543"/>
<dbReference type="AlphaFoldDB" id="R7Q5B7"/>
<dbReference type="RefSeq" id="XP_005712826.1">
    <property type="nucleotide sequence ID" value="XM_005712769.1"/>
</dbReference>
<organism evidence="2 3">
    <name type="scientific">Chondrus crispus</name>
    <name type="common">Carrageen Irish moss</name>
    <name type="synonym">Polymorpha crispa</name>
    <dbReference type="NCBI Taxonomy" id="2769"/>
    <lineage>
        <taxon>Eukaryota</taxon>
        <taxon>Rhodophyta</taxon>
        <taxon>Florideophyceae</taxon>
        <taxon>Rhodymeniophycidae</taxon>
        <taxon>Gigartinales</taxon>
        <taxon>Gigartinaceae</taxon>
        <taxon>Chondrus</taxon>
    </lineage>
</organism>
<dbReference type="Proteomes" id="UP000012073">
    <property type="component" value="Unassembled WGS sequence"/>
</dbReference>
<evidence type="ECO:0000313" key="2">
    <source>
        <dbReference type="EMBL" id="CDF33023.1"/>
    </source>
</evidence>
<proteinExistence type="predicted"/>
<dbReference type="Gramene" id="CDF33023">
    <property type="protein sequence ID" value="CDF33023"/>
    <property type="gene ID" value="CHC_T00001853001"/>
</dbReference>
<dbReference type="KEGG" id="ccp:CHC_T00001853001"/>
<name>R7Q5B7_CHOCR</name>
<protein>
    <submittedName>
        <fullName evidence="2">Uncharacterized protein</fullName>
    </submittedName>
</protein>
<accession>R7Q5B7</accession>
<sequence length="208" mass="22747">MRTTSHSGLQRRQASSPLRSPTPPGFLPPPVSNAARLPPPSGLQRRQVSSPLQALFLPPHHPPLLPRTLILDSSSSLPRSLSVLFFFPNPLHHPPSATATPRPYFVMGRGQVLRKSISAGTARKVRNNYSTAFLAAIAALVLEDDTLNAVAARLQLDRVASSPLRGHRRVNIVRNRTNISFEESNAIYIDKEFDGQCSCSGESLHILP</sequence>
<keyword evidence="3" id="KW-1185">Reference proteome</keyword>
<feature type="compositionally biased region" description="Pro residues" evidence="1">
    <location>
        <begin position="20"/>
        <end position="41"/>
    </location>
</feature>
<evidence type="ECO:0000256" key="1">
    <source>
        <dbReference type="SAM" id="MobiDB-lite"/>
    </source>
</evidence>
<reference evidence="3" key="1">
    <citation type="journal article" date="2013" name="Proc. Natl. Acad. Sci. U.S.A.">
        <title>Genome structure and metabolic features in the red seaweed Chondrus crispus shed light on evolution of the Archaeplastida.</title>
        <authorList>
            <person name="Collen J."/>
            <person name="Porcel B."/>
            <person name="Carre W."/>
            <person name="Ball S.G."/>
            <person name="Chaparro C."/>
            <person name="Tonon T."/>
            <person name="Barbeyron T."/>
            <person name="Michel G."/>
            <person name="Noel B."/>
            <person name="Valentin K."/>
            <person name="Elias M."/>
            <person name="Artiguenave F."/>
            <person name="Arun A."/>
            <person name="Aury J.M."/>
            <person name="Barbosa-Neto J.F."/>
            <person name="Bothwell J.H."/>
            <person name="Bouget F.Y."/>
            <person name="Brillet L."/>
            <person name="Cabello-Hurtado F."/>
            <person name="Capella-Gutierrez S."/>
            <person name="Charrier B."/>
            <person name="Cladiere L."/>
            <person name="Cock J.M."/>
            <person name="Coelho S.M."/>
            <person name="Colleoni C."/>
            <person name="Czjzek M."/>
            <person name="Da Silva C."/>
            <person name="Delage L."/>
            <person name="Denoeud F."/>
            <person name="Deschamps P."/>
            <person name="Dittami S.M."/>
            <person name="Gabaldon T."/>
            <person name="Gachon C.M."/>
            <person name="Groisillier A."/>
            <person name="Herve C."/>
            <person name="Jabbari K."/>
            <person name="Katinka M."/>
            <person name="Kloareg B."/>
            <person name="Kowalczyk N."/>
            <person name="Labadie K."/>
            <person name="Leblanc C."/>
            <person name="Lopez P.J."/>
            <person name="McLachlan D.H."/>
            <person name="Meslet-Cladiere L."/>
            <person name="Moustafa A."/>
            <person name="Nehr Z."/>
            <person name="Nyvall Collen P."/>
            <person name="Panaud O."/>
            <person name="Partensky F."/>
            <person name="Poulain J."/>
            <person name="Rensing S.A."/>
            <person name="Rousvoal S."/>
            <person name="Samson G."/>
            <person name="Symeonidi A."/>
            <person name="Weissenbach J."/>
            <person name="Zambounis A."/>
            <person name="Wincker P."/>
            <person name="Boyen C."/>
        </authorList>
    </citation>
    <scope>NUCLEOTIDE SEQUENCE [LARGE SCALE GENOMIC DNA]</scope>
    <source>
        <strain evidence="3">cv. Stackhouse</strain>
    </source>
</reference>
<gene>
    <name evidence="2" type="ORF">CHC_T00001853001</name>
</gene>
<dbReference type="EMBL" id="HG001630">
    <property type="protein sequence ID" value="CDF33023.1"/>
    <property type="molecule type" value="Genomic_DNA"/>
</dbReference>
<feature type="region of interest" description="Disordered" evidence="1">
    <location>
        <begin position="1"/>
        <end position="45"/>
    </location>
</feature>
<feature type="compositionally biased region" description="Polar residues" evidence="1">
    <location>
        <begin position="1"/>
        <end position="19"/>
    </location>
</feature>